<organism evidence="1 2">
    <name type="scientific">Streptomyces longispororuber</name>
    <dbReference type="NCBI Taxonomy" id="68230"/>
    <lineage>
        <taxon>Bacteria</taxon>
        <taxon>Bacillati</taxon>
        <taxon>Actinomycetota</taxon>
        <taxon>Actinomycetes</taxon>
        <taxon>Kitasatosporales</taxon>
        <taxon>Streptomycetaceae</taxon>
        <taxon>Streptomyces</taxon>
    </lineage>
</organism>
<protein>
    <recommendedName>
        <fullName evidence="3">Secreted protein/lipoprotein</fullName>
    </recommendedName>
</protein>
<reference evidence="1" key="2">
    <citation type="submission" date="2020-09" db="EMBL/GenBank/DDBJ databases">
        <authorList>
            <person name="Sun Q."/>
            <person name="Ohkuma M."/>
        </authorList>
    </citation>
    <scope>NUCLEOTIDE SEQUENCE</scope>
    <source>
        <strain evidence="1">JCM 4784</strain>
    </source>
</reference>
<dbReference type="EMBL" id="BNBT01000010">
    <property type="protein sequence ID" value="GHE44033.1"/>
    <property type="molecule type" value="Genomic_DNA"/>
</dbReference>
<evidence type="ECO:0000313" key="1">
    <source>
        <dbReference type="EMBL" id="GHE44033.1"/>
    </source>
</evidence>
<dbReference type="RefSeq" id="WP_229925413.1">
    <property type="nucleotide sequence ID" value="NZ_BNBT01000010.1"/>
</dbReference>
<keyword evidence="2" id="KW-1185">Reference proteome</keyword>
<sequence length="143" mass="15684">MTAFATEGARRKATTAYLGMWRDMAEAARSSDWRAPRLARYATGEALKAITRGMYADHRNGLVTKGEPENSPKITKVTPAADPTAAMISDCGDSSRWLKYRKSNGEVADDKPGGRQAITAEVKKQADGRWKVTRFAVWEVGSC</sequence>
<name>A0A918ZC58_9ACTN</name>
<dbReference type="PROSITE" id="PS00129">
    <property type="entry name" value="GLYCOSYL_HYDROL_F31_1"/>
    <property type="match status" value="1"/>
</dbReference>
<evidence type="ECO:0000313" key="2">
    <source>
        <dbReference type="Proteomes" id="UP000608024"/>
    </source>
</evidence>
<dbReference type="AlphaFoldDB" id="A0A918ZC58"/>
<proteinExistence type="predicted"/>
<dbReference type="InterPro" id="IPR030458">
    <property type="entry name" value="Glyco_hydro_31_AS"/>
</dbReference>
<reference evidence="1" key="1">
    <citation type="journal article" date="2014" name="Int. J. Syst. Evol. Microbiol.">
        <title>Complete genome sequence of Corynebacterium casei LMG S-19264T (=DSM 44701T), isolated from a smear-ripened cheese.</title>
        <authorList>
            <consortium name="US DOE Joint Genome Institute (JGI-PGF)"/>
            <person name="Walter F."/>
            <person name="Albersmeier A."/>
            <person name="Kalinowski J."/>
            <person name="Ruckert C."/>
        </authorList>
    </citation>
    <scope>NUCLEOTIDE SEQUENCE</scope>
    <source>
        <strain evidence="1">JCM 4784</strain>
    </source>
</reference>
<gene>
    <name evidence="1" type="ORF">GCM10018785_12020</name>
</gene>
<comment type="caution">
    <text evidence="1">The sequence shown here is derived from an EMBL/GenBank/DDBJ whole genome shotgun (WGS) entry which is preliminary data.</text>
</comment>
<evidence type="ECO:0008006" key="3">
    <source>
        <dbReference type="Google" id="ProtNLM"/>
    </source>
</evidence>
<dbReference type="Proteomes" id="UP000608024">
    <property type="component" value="Unassembled WGS sequence"/>
</dbReference>
<accession>A0A918ZC58</accession>